<evidence type="ECO:0000313" key="3">
    <source>
        <dbReference type="Proteomes" id="UP000827549"/>
    </source>
</evidence>
<evidence type="ECO:0000256" key="1">
    <source>
        <dbReference type="ARBA" id="ARBA00005437"/>
    </source>
</evidence>
<dbReference type="SUPFAM" id="SSF54518">
    <property type="entry name" value="Tubby C-terminal domain-like"/>
    <property type="match status" value="1"/>
</dbReference>
<dbReference type="InterPro" id="IPR025659">
    <property type="entry name" value="Tubby-like_C"/>
</dbReference>
<organism evidence="2 3">
    <name type="scientific">Vanrija pseudolonga</name>
    <dbReference type="NCBI Taxonomy" id="143232"/>
    <lineage>
        <taxon>Eukaryota</taxon>
        <taxon>Fungi</taxon>
        <taxon>Dikarya</taxon>
        <taxon>Basidiomycota</taxon>
        <taxon>Agaricomycotina</taxon>
        <taxon>Tremellomycetes</taxon>
        <taxon>Trichosporonales</taxon>
        <taxon>Trichosporonaceae</taxon>
        <taxon>Vanrija</taxon>
    </lineage>
</organism>
<dbReference type="InterPro" id="IPR007612">
    <property type="entry name" value="LOR"/>
</dbReference>
<accession>A0AAF0XZ14</accession>
<dbReference type="InterPro" id="IPR038595">
    <property type="entry name" value="LOR_sf"/>
</dbReference>
<evidence type="ECO:0000313" key="2">
    <source>
        <dbReference type="EMBL" id="WOO76435.1"/>
    </source>
</evidence>
<proteinExistence type="inferred from homology"/>
<dbReference type="Gene3D" id="2.40.160.200">
    <property type="entry name" value="LURP1-related"/>
    <property type="match status" value="1"/>
</dbReference>
<dbReference type="Pfam" id="PF04525">
    <property type="entry name" value="LOR"/>
    <property type="match status" value="1"/>
</dbReference>
<name>A0AAF0XZ14_9TREE</name>
<comment type="similarity">
    <text evidence="1">Belongs to the LOR family.</text>
</comment>
<dbReference type="AlphaFoldDB" id="A0AAF0XZ14"/>
<evidence type="ECO:0008006" key="4">
    <source>
        <dbReference type="Google" id="ProtNLM"/>
    </source>
</evidence>
<dbReference type="Proteomes" id="UP000827549">
    <property type="component" value="Chromosome 1"/>
</dbReference>
<protein>
    <recommendedName>
        <fullName evidence="4">Tubby C-terminal domain-containing protein</fullName>
    </recommendedName>
</protein>
<dbReference type="RefSeq" id="XP_062622467.1">
    <property type="nucleotide sequence ID" value="XM_062766483.1"/>
</dbReference>
<dbReference type="GeneID" id="87803318"/>
<keyword evidence="3" id="KW-1185">Reference proteome</keyword>
<sequence length="202" mass="22696">MPAYTPHQTELAAPSTPVGLFPPLDGPTTLYFRDKIFKTSDTDTAVRDEDGAIVLRVLDHAFDRRRRMDLTDPEGNVLVSLRCKLATWLGKVVAEDAEGKWLLDAESRGSWNGKHLAISYADYSGERRSLTLRSDRVGRKVDVLANDDVIMHLEHKMLGKEHLGKNTDSWYLFLAPGVDYVLATAVCLAYDMYKEQQAARRG</sequence>
<dbReference type="EMBL" id="CP086714">
    <property type="protein sequence ID" value="WOO76435.1"/>
    <property type="molecule type" value="Genomic_DNA"/>
</dbReference>
<gene>
    <name evidence="2" type="ORF">LOC62_01G000056</name>
</gene>
<reference evidence="2" key="1">
    <citation type="submission" date="2023-10" db="EMBL/GenBank/DDBJ databases">
        <authorList>
            <person name="Noh H."/>
        </authorList>
    </citation>
    <scope>NUCLEOTIDE SEQUENCE</scope>
    <source>
        <strain evidence="2">DUCC4014</strain>
    </source>
</reference>